<evidence type="ECO:0000256" key="1">
    <source>
        <dbReference type="SAM" id="MobiDB-lite"/>
    </source>
</evidence>
<evidence type="ECO:0000313" key="2">
    <source>
        <dbReference type="EMBL" id="ACJ01219.1"/>
    </source>
</evidence>
<feature type="region of interest" description="Disordered" evidence="1">
    <location>
        <begin position="84"/>
        <end position="104"/>
    </location>
</feature>
<organism evidence="2 3">
    <name type="scientific">Rhodospirillum centenum (strain ATCC 51521 / SW)</name>
    <dbReference type="NCBI Taxonomy" id="414684"/>
    <lineage>
        <taxon>Bacteria</taxon>
        <taxon>Pseudomonadati</taxon>
        <taxon>Pseudomonadota</taxon>
        <taxon>Alphaproteobacteria</taxon>
        <taxon>Rhodospirillales</taxon>
        <taxon>Rhodospirillaceae</taxon>
        <taxon>Rhodospirillum</taxon>
    </lineage>
</organism>
<dbReference type="Proteomes" id="UP000001591">
    <property type="component" value="Chromosome"/>
</dbReference>
<feature type="region of interest" description="Disordered" evidence="1">
    <location>
        <begin position="1"/>
        <end position="23"/>
    </location>
</feature>
<dbReference type="AlphaFoldDB" id="B6IY45"/>
<reference evidence="2 3" key="1">
    <citation type="journal article" date="2010" name="BMC Genomics">
        <title>Metabolic flexibility revealed in the genome of the cyst-forming alpha-1 proteobacterium Rhodospirillum centenum.</title>
        <authorList>
            <person name="Lu Y.K."/>
            <person name="Marden J."/>
            <person name="Han M."/>
            <person name="Swingley W.D."/>
            <person name="Mastrian S.D."/>
            <person name="Chowdhury S.R."/>
            <person name="Hao J."/>
            <person name="Helmy T."/>
            <person name="Kim S."/>
            <person name="Kurdoglu A.A."/>
            <person name="Matthies H.J."/>
            <person name="Rollo D."/>
            <person name="Stothard P."/>
            <person name="Blankenship R.E."/>
            <person name="Bauer C.E."/>
            <person name="Touchman J.W."/>
        </authorList>
    </citation>
    <scope>NUCLEOTIDE SEQUENCE [LARGE SCALE GENOMIC DNA]</scope>
    <source>
        <strain evidence="3">ATCC 51521 / SW</strain>
    </source>
</reference>
<keyword evidence="3" id="KW-1185">Reference proteome</keyword>
<dbReference type="KEGG" id="rce:RC1_3876"/>
<dbReference type="EMBL" id="CP000613">
    <property type="protein sequence ID" value="ACJ01219.1"/>
    <property type="molecule type" value="Genomic_DNA"/>
</dbReference>
<name>B6IY45_RHOCS</name>
<proteinExistence type="predicted"/>
<accession>B6IY45</accession>
<sequence length="188" mass="20287">MADRLRRGGHRAVPGKRTGFPHGRAHRVLDDGATAAEAVFPETACGMVMDIRRRGRPRGGSGPHCRGRRPIQRIKELQVADPASCQGLGPFQDDPIQAGEIPPQERCGHSVQKRLELLRHHVGTLRYPGPLPLPASGSAYPVGHPAQSRGHANRLAHKAVTAHDSLWLIEKTPLPRAAAATVPPESTI</sequence>
<dbReference type="HOGENOM" id="CLU_1440045_0_0_5"/>
<evidence type="ECO:0000313" key="3">
    <source>
        <dbReference type="Proteomes" id="UP000001591"/>
    </source>
</evidence>
<protein>
    <submittedName>
        <fullName evidence="2">Uncharacterized protein</fullName>
    </submittedName>
</protein>
<gene>
    <name evidence="2" type="ordered locus">RC1_3876</name>
</gene>
<dbReference type="STRING" id="414684.RC1_3876"/>